<feature type="compositionally biased region" description="Basic and acidic residues" evidence="1">
    <location>
        <begin position="1"/>
        <end position="24"/>
    </location>
</feature>
<evidence type="ECO:0000313" key="2">
    <source>
        <dbReference type="EMBL" id="GEP11740.1"/>
    </source>
</evidence>
<reference evidence="2 3" key="1">
    <citation type="submission" date="2019-07" db="EMBL/GenBank/DDBJ databases">
        <title>Whole genome shotgun sequence of Methylobacterium gnaphalii NBRC 107716.</title>
        <authorList>
            <person name="Hosoyama A."/>
            <person name="Uohara A."/>
            <person name="Ohji S."/>
            <person name="Ichikawa N."/>
        </authorList>
    </citation>
    <scope>NUCLEOTIDE SEQUENCE [LARGE SCALE GENOMIC DNA]</scope>
    <source>
        <strain evidence="2 3">NBRC 107716</strain>
    </source>
</reference>
<dbReference type="RefSeq" id="WP_147048149.1">
    <property type="nucleotide sequence ID" value="NZ_BJZV01000022.1"/>
</dbReference>
<feature type="region of interest" description="Disordered" evidence="1">
    <location>
        <begin position="54"/>
        <end position="78"/>
    </location>
</feature>
<organism evidence="2 3">
    <name type="scientific">Methylobacterium gnaphalii</name>
    <dbReference type="NCBI Taxonomy" id="1010610"/>
    <lineage>
        <taxon>Bacteria</taxon>
        <taxon>Pseudomonadati</taxon>
        <taxon>Pseudomonadota</taxon>
        <taxon>Alphaproteobacteria</taxon>
        <taxon>Hyphomicrobiales</taxon>
        <taxon>Methylobacteriaceae</taxon>
        <taxon>Methylobacterium</taxon>
    </lineage>
</organism>
<accession>A0A512JP54</accession>
<dbReference type="EMBL" id="BJZV01000022">
    <property type="protein sequence ID" value="GEP11740.1"/>
    <property type="molecule type" value="Genomic_DNA"/>
</dbReference>
<feature type="compositionally biased region" description="Basic residues" evidence="1">
    <location>
        <begin position="69"/>
        <end position="78"/>
    </location>
</feature>
<protein>
    <submittedName>
        <fullName evidence="2">Uncharacterized protein</fullName>
    </submittedName>
</protein>
<evidence type="ECO:0000256" key="1">
    <source>
        <dbReference type="SAM" id="MobiDB-lite"/>
    </source>
</evidence>
<comment type="caution">
    <text evidence="2">The sequence shown here is derived from an EMBL/GenBank/DDBJ whole genome shotgun (WGS) entry which is preliminary data.</text>
</comment>
<proteinExistence type="predicted"/>
<name>A0A512JP54_9HYPH</name>
<gene>
    <name evidence="2" type="ORF">MGN01_35850</name>
</gene>
<feature type="region of interest" description="Disordered" evidence="1">
    <location>
        <begin position="1"/>
        <end position="27"/>
    </location>
</feature>
<sequence>MTTEDPTAKIRTEDRAERAERLARDGAQAMADHVAQIKAVDERTVRLRALRLAKEAEEAARTPDPVPPKPKRKRAVKA</sequence>
<evidence type="ECO:0000313" key="3">
    <source>
        <dbReference type="Proteomes" id="UP000321750"/>
    </source>
</evidence>
<dbReference type="Proteomes" id="UP000321750">
    <property type="component" value="Unassembled WGS sequence"/>
</dbReference>
<dbReference type="AlphaFoldDB" id="A0A512JP54"/>
<keyword evidence="3" id="KW-1185">Reference proteome</keyword>